<evidence type="ECO:0000259" key="1">
    <source>
        <dbReference type="Pfam" id="PF08241"/>
    </source>
</evidence>
<dbReference type="InterPro" id="IPR029063">
    <property type="entry name" value="SAM-dependent_MTases_sf"/>
</dbReference>
<dbReference type="GO" id="GO:0032259">
    <property type="term" value="P:methylation"/>
    <property type="evidence" value="ECO:0007669"/>
    <property type="project" value="UniProtKB-KW"/>
</dbReference>
<dbReference type="RefSeq" id="WP_272460413.1">
    <property type="nucleotide sequence ID" value="NZ_JAPFQL010000003.1"/>
</dbReference>
<comment type="caution">
    <text evidence="2">The sequence shown here is derived from an EMBL/GenBank/DDBJ whole genome shotgun (WGS) entry which is preliminary data.</text>
</comment>
<evidence type="ECO:0000313" key="2">
    <source>
        <dbReference type="EMBL" id="MDC5695867.1"/>
    </source>
</evidence>
<protein>
    <submittedName>
        <fullName evidence="2">Class I SAM-dependent methyltransferase</fullName>
    </submittedName>
</protein>
<dbReference type="PANTHER" id="PTHR43591">
    <property type="entry name" value="METHYLTRANSFERASE"/>
    <property type="match status" value="1"/>
</dbReference>
<name>A0ABT5GCS4_9MICO</name>
<keyword evidence="2" id="KW-0489">Methyltransferase</keyword>
<dbReference type="SUPFAM" id="SSF53335">
    <property type="entry name" value="S-adenosyl-L-methionine-dependent methyltransferases"/>
    <property type="match status" value="1"/>
</dbReference>
<sequence>MTHVLERDGSVRRSLQLFRAFRVEQTDPDHFYSLLAQDSVRQLQRWISLRDATVIDVGGGPGYFADAFAAAGARYAGLDPDVGELNARGEAGRNMLRASGLALPLRSGAVDVAYSSNVLEHVRTPEEMADELVRVTRPGGLVYLSWTPWLSPWGGHETAPWHYVGGRRAADRYARRNGRRPKNDFGRTLFACSVARMSRWANRLEREGRADIVAMLPRYHPSWAHWVIRVPGVREVSSWNAVIVLRPR</sequence>
<dbReference type="Proteomes" id="UP001150259">
    <property type="component" value="Unassembled WGS sequence"/>
</dbReference>
<reference evidence="2 3" key="1">
    <citation type="submission" date="2022-11" db="EMBL/GenBank/DDBJ databases">
        <title>Anaerobic phenanthrene biodegradation by a DNRA strain PheN6.</title>
        <authorList>
            <person name="Zhang Z."/>
        </authorList>
    </citation>
    <scope>NUCLEOTIDE SEQUENCE [LARGE SCALE GENOMIC DNA]</scope>
    <source>
        <strain evidence="2 3">PheN6</strain>
    </source>
</reference>
<keyword evidence="2" id="KW-0808">Transferase</keyword>
<feature type="domain" description="Methyltransferase type 11" evidence="1">
    <location>
        <begin position="55"/>
        <end position="143"/>
    </location>
</feature>
<dbReference type="InterPro" id="IPR013216">
    <property type="entry name" value="Methyltransf_11"/>
</dbReference>
<dbReference type="GO" id="GO:0008168">
    <property type="term" value="F:methyltransferase activity"/>
    <property type="evidence" value="ECO:0007669"/>
    <property type="project" value="UniProtKB-KW"/>
</dbReference>
<accession>A0ABT5GCS4</accession>
<evidence type="ECO:0000313" key="3">
    <source>
        <dbReference type="Proteomes" id="UP001150259"/>
    </source>
</evidence>
<dbReference type="Gene3D" id="3.40.50.150">
    <property type="entry name" value="Vaccinia Virus protein VP39"/>
    <property type="match status" value="1"/>
</dbReference>
<dbReference type="EMBL" id="JAPFQL010000003">
    <property type="protein sequence ID" value="MDC5695867.1"/>
    <property type="molecule type" value="Genomic_DNA"/>
</dbReference>
<dbReference type="Pfam" id="PF08241">
    <property type="entry name" value="Methyltransf_11"/>
    <property type="match status" value="1"/>
</dbReference>
<organism evidence="2 3">
    <name type="scientific">Intrasporangium calvum</name>
    <dbReference type="NCBI Taxonomy" id="53358"/>
    <lineage>
        <taxon>Bacteria</taxon>
        <taxon>Bacillati</taxon>
        <taxon>Actinomycetota</taxon>
        <taxon>Actinomycetes</taxon>
        <taxon>Micrococcales</taxon>
        <taxon>Intrasporangiaceae</taxon>
        <taxon>Intrasporangium</taxon>
    </lineage>
</organism>
<gene>
    <name evidence="2" type="ORF">OO014_01245</name>
</gene>
<keyword evidence="3" id="KW-1185">Reference proteome</keyword>
<dbReference type="PANTHER" id="PTHR43591:SF24">
    <property type="entry name" value="2-METHOXY-6-POLYPRENYL-1,4-BENZOQUINOL METHYLASE, MITOCHONDRIAL"/>
    <property type="match status" value="1"/>
</dbReference>
<proteinExistence type="predicted"/>